<dbReference type="Proteomes" id="UP001233172">
    <property type="component" value="Unassembled WGS sequence"/>
</dbReference>
<evidence type="ECO:0000313" key="3">
    <source>
        <dbReference type="EMBL" id="KAK0067790.1"/>
    </source>
</evidence>
<accession>A0AAD8FKL2</accession>
<keyword evidence="4" id="KW-1185">Reference proteome</keyword>
<feature type="signal peptide" evidence="2">
    <location>
        <begin position="1"/>
        <end position="19"/>
    </location>
</feature>
<gene>
    <name evidence="3" type="ORF">Bpfe_002631</name>
</gene>
<evidence type="ECO:0000313" key="4">
    <source>
        <dbReference type="Proteomes" id="UP001233172"/>
    </source>
</evidence>
<feature type="compositionally biased region" description="Basic and acidic residues" evidence="1">
    <location>
        <begin position="49"/>
        <end position="62"/>
    </location>
</feature>
<protein>
    <submittedName>
        <fullName evidence="3">Uncharacterized protein</fullName>
    </submittedName>
</protein>
<feature type="non-terminal residue" evidence="3">
    <location>
        <position position="1"/>
    </location>
</feature>
<dbReference type="AlphaFoldDB" id="A0AAD8FKL2"/>
<proteinExistence type="predicted"/>
<reference evidence="3" key="2">
    <citation type="submission" date="2023-04" db="EMBL/GenBank/DDBJ databases">
        <authorList>
            <person name="Bu L."/>
            <person name="Lu L."/>
            <person name="Laidemitt M.R."/>
            <person name="Zhang S.M."/>
            <person name="Mutuku M."/>
            <person name="Mkoji G."/>
            <person name="Steinauer M."/>
            <person name="Loker E.S."/>
        </authorList>
    </citation>
    <scope>NUCLEOTIDE SEQUENCE</scope>
    <source>
        <strain evidence="3">KasaAsao</strain>
        <tissue evidence="3">Whole Snail</tissue>
    </source>
</reference>
<feature type="region of interest" description="Disordered" evidence="1">
    <location>
        <begin position="49"/>
        <end position="76"/>
    </location>
</feature>
<evidence type="ECO:0000256" key="2">
    <source>
        <dbReference type="SAM" id="SignalP"/>
    </source>
</evidence>
<feature type="chain" id="PRO_5042050242" evidence="2">
    <location>
        <begin position="20"/>
        <end position="118"/>
    </location>
</feature>
<comment type="caution">
    <text evidence="3">The sequence shown here is derived from an EMBL/GenBank/DDBJ whole genome shotgun (WGS) entry which is preliminary data.</text>
</comment>
<organism evidence="3 4">
    <name type="scientific">Biomphalaria pfeifferi</name>
    <name type="common">Bloodfluke planorb</name>
    <name type="synonym">Freshwater snail</name>
    <dbReference type="NCBI Taxonomy" id="112525"/>
    <lineage>
        <taxon>Eukaryota</taxon>
        <taxon>Metazoa</taxon>
        <taxon>Spiralia</taxon>
        <taxon>Lophotrochozoa</taxon>
        <taxon>Mollusca</taxon>
        <taxon>Gastropoda</taxon>
        <taxon>Heterobranchia</taxon>
        <taxon>Euthyneura</taxon>
        <taxon>Panpulmonata</taxon>
        <taxon>Hygrophila</taxon>
        <taxon>Lymnaeoidea</taxon>
        <taxon>Planorbidae</taxon>
        <taxon>Biomphalaria</taxon>
    </lineage>
</organism>
<name>A0AAD8FKL2_BIOPF</name>
<dbReference type="EMBL" id="JASAOG010000006">
    <property type="protein sequence ID" value="KAK0067790.1"/>
    <property type="molecule type" value="Genomic_DNA"/>
</dbReference>
<keyword evidence="2" id="KW-0732">Signal</keyword>
<sequence length="118" mass="13227">MIQFIMCTSLMFILMLGNGFQCLPSMYQKEDTASKKIFLLHDMSSDHVTEKSKEKTVHPHVEYDDDVPVSSLSTNRTDDDVKQLVQNMINRPSKNLTSSMFGGAVFNACVQSCSALLD</sequence>
<reference evidence="3" key="1">
    <citation type="journal article" date="2023" name="PLoS Negl. Trop. Dis.">
        <title>A genome sequence for Biomphalaria pfeifferi, the major vector snail for the human-infecting parasite Schistosoma mansoni.</title>
        <authorList>
            <person name="Bu L."/>
            <person name="Lu L."/>
            <person name="Laidemitt M.R."/>
            <person name="Zhang S.M."/>
            <person name="Mutuku M."/>
            <person name="Mkoji G."/>
            <person name="Steinauer M."/>
            <person name="Loker E.S."/>
        </authorList>
    </citation>
    <scope>NUCLEOTIDE SEQUENCE</scope>
    <source>
        <strain evidence="3">KasaAsao</strain>
    </source>
</reference>
<evidence type="ECO:0000256" key="1">
    <source>
        <dbReference type="SAM" id="MobiDB-lite"/>
    </source>
</evidence>